<dbReference type="RefSeq" id="WP_206559245.1">
    <property type="nucleotide sequence ID" value="NZ_JAFKCZ010000003.1"/>
</dbReference>
<dbReference type="EMBL" id="JAFKCZ010000003">
    <property type="protein sequence ID" value="MBN7795801.1"/>
    <property type="molecule type" value="Genomic_DNA"/>
</dbReference>
<proteinExistence type="predicted"/>
<organism evidence="1 2">
    <name type="scientific">Parahaliea mediterranea</name>
    <dbReference type="NCBI Taxonomy" id="651086"/>
    <lineage>
        <taxon>Bacteria</taxon>
        <taxon>Pseudomonadati</taxon>
        <taxon>Pseudomonadota</taxon>
        <taxon>Gammaproteobacteria</taxon>
        <taxon>Cellvibrionales</taxon>
        <taxon>Halieaceae</taxon>
        <taxon>Parahaliea</taxon>
    </lineage>
</organism>
<dbReference type="AlphaFoldDB" id="A0A939DCU4"/>
<comment type="caution">
    <text evidence="1">The sequence shown here is derived from an EMBL/GenBank/DDBJ whole genome shotgun (WGS) entry which is preliminary data.</text>
</comment>
<gene>
    <name evidence="1" type="ORF">JYP50_04315</name>
</gene>
<accession>A0A939DCU4</accession>
<name>A0A939DCU4_9GAMM</name>
<protein>
    <submittedName>
        <fullName evidence="1">Uncharacterized protein</fullName>
    </submittedName>
</protein>
<evidence type="ECO:0000313" key="1">
    <source>
        <dbReference type="EMBL" id="MBN7795801.1"/>
    </source>
</evidence>
<keyword evidence="2" id="KW-1185">Reference proteome</keyword>
<reference evidence="1" key="1">
    <citation type="submission" date="2021-02" db="EMBL/GenBank/DDBJ databases">
        <title>PHA producing bacteria isolated from coastal sediment in Guangdong, Shenzhen.</title>
        <authorList>
            <person name="Zheng W."/>
            <person name="Yu S."/>
            <person name="Huang Y."/>
        </authorList>
    </citation>
    <scope>NUCLEOTIDE SEQUENCE</scope>
    <source>
        <strain evidence="1">TN14-10</strain>
    </source>
</reference>
<sequence length="154" mass="17235">MIAVDQAEGLRRWARSRGVTPVQRQRAERTLVVVGLSGAGGGDVDEVSRLLRHWAQEGRHWVGDPGDWRIVPMDVASPYIPVLANQQPRWGLWVEHDRQGFRRAFRQIQALAARGGPKRLLALHPPTLPRRGLLGNLQQAAADYFGTELLVLAR</sequence>
<dbReference type="Proteomes" id="UP000664303">
    <property type="component" value="Unassembled WGS sequence"/>
</dbReference>
<evidence type="ECO:0000313" key="2">
    <source>
        <dbReference type="Proteomes" id="UP000664303"/>
    </source>
</evidence>